<reference evidence="1 2" key="1">
    <citation type="submission" date="2018-06" db="EMBL/GenBank/DDBJ databases">
        <title>Extensive metabolic versatility and redundancy in microbially diverse, dynamic hydrothermal sediments.</title>
        <authorList>
            <person name="Dombrowski N."/>
            <person name="Teske A."/>
            <person name="Baker B.J."/>
        </authorList>
    </citation>
    <scope>NUCLEOTIDE SEQUENCE [LARGE SCALE GENOMIC DNA]</scope>
    <source>
        <strain evidence="1">B36_G15</strain>
    </source>
</reference>
<dbReference type="Proteomes" id="UP000268469">
    <property type="component" value="Unassembled WGS sequence"/>
</dbReference>
<dbReference type="InterPro" id="IPR016024">
    <property type="entry name" value="ARM-type_fold"/>
</dbReference>
<evidence type="ECO:0008006" key="3">
    <source>
        <dbReference type="Google" id="ProtNLM"/>
    </source>
</evidence>
<protein>
    <recommendedName>
        <fullName evidence="3">HEAT repeat domain-containing protein</fullName>
    </recommendedName>
</protein>
<gene>
    <name evidence="1" type="ORF">DRP53_06590</name>
</gene>
<sequence>MAIVAEVKGLFQKLIKAVKALQMYGEGHPSFNEFFQNLYRDLDDYLLRFGDFTLEVQQFGVSCEGEEIYKDEDRSTSLPYRLFSDGIRAIGFHPGLTEAELKQFLSLLIKEVKPQEEDLATLIWEGDFSHISCDIVQQGVEVPEEVKPVDYLSERGEKKIHLAYPIEEDELRRFTIPLSEVALTDPEIEELKREVQMVDRAVYHDFIISFERAPLTSEQSYIIFFEGLSELARELLRLGDLEGIARLIRLGRREEFSNKEPLRLRFEKFVDFVNSEEFVRPLIRFLIENWTKVDQTIAREIMGLLDKRSIPTLFALYKEAKGYELEQFLARLIAGYGDAAIEFFTKVAEEREADDVLATLKIIGTTEMKDATKYIVGLFSFPSSEVKMKAIENLIALGEGDALTNISRLIADPNESVRIATVKAIAQFGAIKFADYLHEIITGDDFKDRSYEEKRAFVFAYADLLKEELIPFFEKGLNRWNPMKSNHIEEMRNLSALALGRIGTSSSLSVLLKGSKSHRKAVREASVRGLKLFEKRGRDDREGAEEKRE</sequence>
<dbReference type="Gene3D" id="1.25.10.10">
    <property type="entry name" value="Leucine-rich Repeat Variant"/>
    <property type="match status" value="1"/>
</dbReference>
<accession>A0A660SIV7</accession>
<evidence type="ECO:0000313" key="2">
    <source>
        <dbReference type="Proteomes" id="UP000268469"/>
    </source>
</evidence>
<comment type="caution">
    <text evidence="1">The sequence shown here is derived from an EMBL/GenBank/DDBJ whole genome shotgun (WGS) entry which is preliminary data.</text>
</comment>
<organism evidence="1 2">
    <name type="scientific">candidate division WOR-3 bacterium</name>
    <dbReference type="NCBI Taxonomy" id="2052148"/>
    <lineage>
        <taxon>Bacteria</taxon>
        <taxon>Bacteria division WOR-3</taxon>
    </lineage>
</organism>
<dbReference type="AlphaFoldDB" id="A0A660SIV7"/>
<dbReference type="SUPFAM" id="SSF48371">
    <property type="entry name" value="ARM repeat"/>
    <property type="match status" value="1"/>
</dbReference>
<evidence type="ECO:0000313" key="1">
    <source>
        <dbReference type="EMBL" id="RKX69951.1"/>
    </source>
</evidence>
<dbReference type="InterPro" id="IPR011989">
    <property type="entry name" value="ARM-like"/>
</dbReference>
<dbReference type="EMBL" id="QNBE01000058">
    <property type="protein sequence ID" value="RKX69951.1"/>
    <property type="molecule type" value="Genomic_DNA"/>
</dbReference>
<name>A0A660SIV7_UNCW3</name>
<proteinExistence type="predicted"/>